<dbReference type="InterPro" id="IPR020846">
    <property type="entry name" value="MFS_dom"/>
</dbReference>
<dbReference type="Proteomes" id="UP000039046">
    <property type="component" value="Unassembled WGS sequence"/>
</dbReference>
<accession>A0A0A1T0V8</accession>
<keyword evidence="10" id="KW-1185">Reference proteome</keyword>
<keyword evidence="4 7" id="KW-1133">Transmembrane helix</keyword>
<organism evidence="9 10">
    <name type="scientific">[Torrubiella] hemipterigena</name>
    <dbReference type="NCBI Taxonomy" id="1531966"/>
    <lineage>
        <taxon>Eukaryota</taxon>
        <taxon>Fungi</taxon>
        <taxon>Dikarya</taxon>
        <taxon>Ascomycota</taxon>
        <taxon>Pezizomycotina</taxon>
        <taxon>Sordariomycetes</taxon>
        <taxon>Hypocreomycetidae</taxon>
        <taxon>Hypocreales</taxon>
        <taxon>Clavicipitaceae</taxon>
        <taxon>Clavicipitaceae incertae sedis</taxon>
        <taxon>'Torrubiella' clade</taxon>
    </lineage>
</organism>
<feature type="transmembrane region" description="Helical" evidence="7">
    <location>
        <begin position="410"/>
        <end position="429"/>
    </location>
</feature>
<proteinExistence type="inferred from homology"/>
<dbReference type="Gene3D" id="1.20.1250.20">
    <property type="entry name" value="MFS general substrate transporter like domains"/>
    <property type="match status" value="2"/>
</dbReference>
<feature type="domain" description="Major facilitator superfamily (MFS) profile" evidence="8">
    <location>
        <begin position="56"/>
        <end position="467"/>
    </location>
</feature>
<reference evidence="9 10" key="1">
    <citation type="journal article" date="2015" name="Genome Announc.">
        <title>Draft Genome Sequence and Gene Annotation of the Entomopathogenic Fungus Verticillium hemipterigenum.</title>
        <authorList>
            <person name="Horn F."/>
            <person name="Habel A."/>
            <person name="Scharf D.H."/>
            <person name="Dworschak J."/>
            <person name="Brakhage A.A."/>
            <person name="Guthke R."/>
            <person name="Hertweck C."/>
            <person name="Linde J."/>
        </authorList>
    </citation>
    <scope>NUCLEOTIDE SEQUENCE [LARGE SCALE GENOMIC DNA]</scope>
</reference>
<evidence type="ECO:0000313" key="10">
    <source>
        <dbReference type="Proteomes" id="UP000039046"/>
    </source>
</evidence>
<evidence type="ECO:0000256" key="1">
    <source>
        <dbReference type="ARBA" id="ARBA00004141"/>
    </source>
</evidence>
<feature type="transmembrane region" description="Helical" evidence="7">
    <location>
        <begin position="215"/>
        <end position="235"/>
    </location>
</feature>
<dbReference type="FunFam" id="1.20.1250.20:FF:000064">
    <property type="entry name" value="MFS allantoate transporter"/>
    <property type="match status" value="1"/>
</dbReference>
<comment type="similarity">
    <text evidence="6">Belongs to the major facilitator superfamily. Allantoate permease family.</text>
</comment>
<protein>
    <recommendedName>
        <fullName evidence="8">Major facilitator superfamily (MFS) profile domain-containing protein</fullName>
    </recommendedName>
</protein>
<dbReference type="InterPro" id="IPR036259">
    <property type="entry name" value="MFS_trans_sf"/>
</dbReference>
<feature type="transmembrane region" description="Helical" evidence="7">
    <location>
        <begin position="123"/>
        <end position="140"/>
    </location>
</feature>
<evidence type="ECO:0000256" key="5">
    <source>
        <dbReference type="ARBA" id="ARBA00023136"/>
    </source>
</evidence>
<evidence type="ECO:0000313" key="9">
    <source>
        <dbReference type="EMBL" id="CEJ87121.1"/>
    </source>
</evidence>
<sequence>MTSSEKTSMEKTMTDGGDVVVQTVSQAEIEKTETVPLPVWTPEEEQRLVKKIDRHLMPLLLFSYALQFFDKTTLGYTAILGIQHDTNLHGTDFSWVSSIFYFGYLIASYPASLALVKFPIGKFLTVCVIIWAVVLGAHAGGQNFGGLMALRFILGVFESSISPGFSLVTTLWYKPSEHASRHGIWFAGNTSASVVGGLLAYAISHIKTNIAAWRWLFIIFALVTFFWGIILLIFLPDTPLNARFLTPEERVYAHRRPQQKTRSFKTNEWKKDQFFEALKDPKTWLLFFFTICTCIPNGGYTSFNSLIIQGFGFDTLTTLLLGMPGSAFGLFFVLSSTYFVHRVKYSRCAVMAAMQIVSLIGCVMVYATPTDHKWTRLGGIWLFPAYSAAFPISLSIIGSDIAGYTKKTTVLAILFIGYCAGNIAGPQLFLTKEAPRYNTAFQGILVCISAATVIILVLRQYMAWENKRRDRAQGVHIDPELEKEDPDSHLVRDGVDETDWQNKKFRYYL</sequence>
<dbReference type="PANTHER" id="PTHR43791">
    <property type="entry name" value="PERMEASE-RELATED"/>
    <property type="match status" value="1"/>
</dbReference>
<dbReference type="PANTHER" id="PTHR43791:SF103">
    <property type="entry name" value="MAJOR FACILITATOR SUPERFAMILY (MFS) PROFILE DOMAIN-CONTAINING PROTEIN-RELATED"/>
    <property type="match status" value="1"/>
</dbReference>
<keyword evidence="2" id="KW-0813">Transport</keyword>
<keyword evidence="3 7" id="KW-0812">Transmembrane</keyword>
<feature type="transmembrane region" description="Helical" evidence="7">
    <location>
        <begin position="284"/>
        <end position="307"/>
    </location>
</feature>
<feature type="transmembrane region" description="Helical" evidence="7">
    <location>
        <begin position="441"/>
        <end position="461"/>
    </location>
</feature>
<dbReference type="GO" id="GO:0022857">
    <property type="term" value="F:transmembrane transporter activity"/>
    <property type="evidence" value="ECO:0007669"/>
    <property type="project" value="InterPro"/>
</dbReference>
<dbReference type="AlphaFoldDB" id="A0A0A1T0V8"/>
<name>A0A0A1T0V8_9HYPO</name>
<feature type="transmembrane region" description="Helical" evidence="7">
    <location>
        <begin position="184"/>
        <end position="203"/>
    </location>
</feature>
<dbReference type="PROSITE" id="PS50850">
    <property type="entry name" value="MFS"/>
    <property type="match status" value="1"/>
</dbReference>
<evidence type="ECO:0000256" key="7">
    <source>
        <dbReference type="SAM" id="Phobius"/>
    </source>
</evidence>
<dbReference type="OrthoDB" id="6730379at2759"/>
<dbReference type="SUPFAM" id="SSF103473">
    <property type="entry name" value="MFS general substrate transporter"/>
    <property type="match status" value="1"/>
</dbReference>
<feature type="transmembrane region" description="Helical" evidence="7">
    <location>
        <begin position="348"/>
        <end position="367"/>
    </location>
</feature>
<evidence type="ECO:0000256" key="4">
    <source>
        <dbReference type="ARBA" id="ARBA00022989"/>
    </source>
</evidence>
<feature type="transmembrane region" description="Helical" evidence="7">
    <location>
        <begin position="99"/>
        <end position="116"/>
    </location>
</feature>
<evidence type="ECO:0000256" key="6">
    <source>
        <dbReference type="ARBA" id="ARBA00037968"/>
    </source>
</evidence>
<comment type="subcellular location">
    <subcellularLocation>
        <location evidence="1">Membrane</location>
        <topology evidence="1">Multi-pass membrane protein</topology>
    </subcellularLocation>
</comment>
<feature type="transmembrane region" description="Helical" evidence="7">
    <location>
        <begin position="152"/>
        <end position="172"/>
    </location>
</feature>
<feature type="transmembrane region" description="Helical" evidence="7">
    <location>
        <begin position="379"/>
        <end position="398"/>
    </location>
</feature>
<dbReference type="InterPro" id="IPR011701">
    <property type="entry name" value="MFS"/>
</dbReference>
<dbReference type="HOGENOM" id="CLU_001265_0_5_1"/>
<evidence type="ECO:0000256" key="2">
    <source>
        <dbReference type="ARBA" id="ARBA00022448"/>
    </source>
</evidence>
<dbReference type="GO" id="GO:0016020">
    <property type="term" value="C:membrane"/>
    <property type="evidence" value="ECO:0007669"/>
    <property type="project" value="UniProtKB-SubCell"/>
</dbReference>
<dbReference type="EMBL" id="CDHN01000002">
    <property type="protein sequence ID" value="CEJ87121.1"/>
    <property type="molecule type" value="Genomic_DNA"/>
</dbReference>
<keyword evidence="5 7" id="KW-0472">Membrane</keyword>
<feature type="transmembrane region" description="Helical" evidence="7">
    <location>
        <begin position="56"/>
        <end position="79"/>
    </location>
</feature>
<evidence type="ECO:0000256" key="3">
    <source>
        <dbReference type="ARBA" id="ARBA00022692"/>
    </source>
</evidence>
<dbReference type="Pfam" id="PF07690">
    <property type="entry name" value="MFS_1"/>
    <property type="match status" value="1"/>
</dbReference>
<evidence type="ECO:0000259" key="8">
    <source>
        <dbReference type="PROSITE" id="PS50850"/>
    </source>
</evidence>
<gene>
    <name evidence="9" type="ORF">VHEMI04310</name>
</gene>
<feature type="transmembrane region" description="Helical" evidence="7">
    <location>
        <begin position="319"/>
        <end position="341"/>
    </location>
</feature>